<protein>
    <submittedName>
        <fullName evidence="1">Uncharacterized protein</fullName>
    </submittedName>
</protein>
<comment type="caution">
    <text evidence="1">The sequence shown here is derived from an EMBL/GenBank/DDBJ whole genome shotgun (WGS) entry which is preliminary data.</text>
</comment>
<proteinExistence type="predicted"/>
<name>A0A2C6KNL8_9APIC</name>
<accession>A0A2C6KNL8</accession>
<dbReference type="AlphaFoldDB" id="A0A2C6KNL8"/>
<gene>
    <name evidence="1" type="ORF">CSUI_007030</name>
</gene>
<organism evidence="1 2">
    <name type="scientific">Cystoisospora suis</name>
    <dbReference type="NCBI Taxonomy" id="483139"/>
    <lineage>
        <taxon>Eukaryota</taxon>
        <taxon>Sar</taxon>
        <taxon>Alveolata</taxon>
        <taxon>Apicomplexa</taxon>
        <taxon>Conoidasida</taxon>
        <taxon>Coccidia</taxon>
        <taxon>Eucoccidiorida</taxon>
        <taxon>Eimeriorina</taxon>
        <taxon>Sarcocystidae</taxon>
        <taxon>Cystoisospora</taxon>
    </lineage>
</organism>
<dbReference type="EMBL" id="MIGC01003618">
    <property type="protein sequence ID" value="PHJ19137.1"/>
    <property type="molecule type" value="Genomic_DNA"/>
</dbReference>
<dbReference type="GeneID" id="94430391"/>
<dbReference type="Proteomes" id="UP000221165">
    <property type="component" value="Unassembled WGS sequence"/>
</dbReference>
<dbReference type="VEuPathDB" id="ToxoDB:CSUI_007030"/>
<evidence type="ECO:0000313" key="1">
    <source>
        <dbReference type="EMBL" id="PHJ19137.1"/>
    </source>
</evidence>
<keyword evidence="2" id="KW-1185">Reference proteome</keyword>
<evidence type="ECO:0000313" key="2">
    <source>
        <dbReference type="Proteomes" id="UP000221165"/>
    </source>
</evidence>
<sequence>MYEPCVMMSMKRERFLRELDSLEGVRTESVGNSVSIENHMRYLSFCLPIYLSISPCCEAFLCESPVLVGISGSSLFRPVGEGSQA</sequence>
<dbReference type="RefSeq" id="XP_067920839.1">
    <property type="nucleotide sequence ID" value="XM_068067180.1"/>
</dbReference>
<reference evidence="1 2" key="1">
    <citation type="journal article" date="2017" name="Int. J. Parasitol.">
        <title>The genome of the protozoan parasite Cystoisospora suis and a reverse vaccinology approach to identify vaccine candidates.</title>
        <authorList>
            <person name="Palmieri N."/>
            <person name="Shrestha A."/>
            <person name="Ruttkowski B."/>
            <person name="Beck T."/>
            <person name="Vogl C."/>
            <person name="Tomley F."/>
            <person name="Blake D.P."/>
            <person name="Joachim A."/>
        </authorList>
    </citation>
    <scope>NUCLEOTIDE SEQUENCE [LARGE SCALE GENOMIC DNA]</scope>
    <source>
        <strain evidence="1 2">Wien I</strain>
    </source>
</reference>